<dbReference type="Gene3D" id="3.30.450.40">
    <property type="match status" value="1"/>
</dbReference>
<dbReference type="EMBL" id="CP018889">
    <property type="protein sequence ID" value="AUI68112.1"/>
    <property type="molecule type" value="Genomic_DNA"/>
</dbReference>
<dbReference type="STRING" id="288004.AL038_01060"/>
<dbReference type="SUPFAM" id="SSF158472">
    <property type="entry name" value="HAMP domain-like"/>
    <property type="match status" value="1"/>
</dbReference>
<sequence>MFRQLKIASKLILPTLTLVTLGVVLILLFIQQQFQTSVIQHTQQYLEAITYQYATFVKAELETPLSEVRAIARLVEITANPTEVVVTRQVLNTQLKNYIEKNPTIFAVYLIFEPNAFDGLDSTYKNTEQYDTTGRFAPYWTRTQMGVGTVEFAKNRLLDAYQTLKSTEQEEILSPYLTTVKNQDVSLISFLVPLFDKQKRFIGVAGADLLVSSLNYIATVHLTDATDTLLEVYAEDGTIAISHDKTHIGQPANALYYDEQILTGISKAQSFFSQRTLGQHTFLTYGMPFRIGFSNTSWLITIDIPESRLMATEHYVTRSIIALGVTIIIGTMLILIPLTRRLTKPLQQLNIYLQHLAQGQLNQKQDYQYTSQDEISELLDATRRLQTGLYRIIQQTNAIAIGDYHRQIELLSDNDQLGLALSNMTAMLHQANEKNRLQDWLKTGQTRLNECMSGEQDKYMLAKKVIVFLTRYLEMQVGTLYGVIPAKQPTTLKLLASYAYNQRKTIANEFILGEGIIGQVALECRPIIMTDIPEDYMIIRSGLGNTTPRVLLVFPILYENELKGIVELGTFKILNNDHVEFLKQVIPSIGIALNTTDTNQKMRDLSKI</sequence>
<dbReference type="Pfam" id="PF22673">
    <property type="entry name" value="MCP-like_PDC_1"/>
    <property type="match status" value="1"/>
</dbReference>
<dbReference type="Pfam" id="PF13185">
    <property type="entry name" value="GAF_2"/>
    <property type="match status" value="1"/>
</dbReference>
<dbReference type="KEGG" id="blep:AL038_01060"/>
<dbReference type="PROSITE" id="PS50885">
    <property type="entry name" value="HAMP"/>
    <property type="match status" value="1"/>
</dbReference>
<name>A0A2N9YCD9_9GAMM</name>
<dbReference type="RefSeq" id="WP_062147743.1">
    <property type="nucleotide sequence ID" value="NZ_CP012373.2"/>
</dbReference>
<dbReference type="Pfam" id="PF00672">
    <property type="entry name" value="HAMP"/>
    <property type="match status" value="1"/>
</dbReference>
<evidence type="ECO:0000256" key="1">
    <source>
        <dbReference type="SAM" id="Phobius"/>
    </source>
</evidence>
<evidence type="ECO:0000313" key="3">
    <source>
        <dbReference type="EMBL" id="AUI68112.1"/>
    </source>
</evidence>
<feature type="transmembrane region" description="Helical" evidence="1">
    <location>
        <begin position="315"/>
        <end position="338"/>
    </location>
</feature>
<dbReference type="InterPro" id="IPR003018">
    <property type="entry name" value="GAF"/>
</dbReference>
<dbReference type="AlphaFoldDB" id="A0A2N9YCD9"/>
<keyword evidence="1" id="KW-1133">Transmembrane helix</keyword>
<evidence type="ECO:0000313" key="4">
    <source>
        <dbReference type="Proteomes" id="UP000234271"/>
    </source>
</evidence>
<reference evidence="4" key="1">
    <citation type="submission" date="2016-12" db="EMBL/GenBank/DDBJ databases">
        <title>Complete Genome Sequence of Beggiatoa leptomitiformis D-401.</title>
        <authorList>
            <person name="Fomenkov A."/>
            <person name="Vincze T."/>
            <person name="Grabovich M."/>
            <person name="Anton B.P."/>
            <person name="Dubinina G."/>
            <person name="Orlova M."/>
            <person name="Belousova E."/>
            <person name="Roberts R.J."/>
        </authorList>
    </citation>
    <scope>NUCLEOTIDE SEQUENCE [LARGE SCALE GENOMIC DNA]</scope>
    <source>
        <strain evidence="4">D-401</strain>
    </source>
</reference>
<accession>A0A2N9YCD9</accession>
<dbReference type="Proteomes" id="UP000234271">
    <property type="component" value="Chromosome"/>
</dbReference>
<dbReference type="Gene3D" id="6.10.340.10">
    <property type="match status" value="1"/>
</dbReference>
<dbReference type="SUPFAM" id="SSF55781">
    <property type="entry name" value="GAF domain-like"/>
    <property type="match status" value="1"/>
</dbReference>
<dbReference type="GO" id="GO:0007165">
    <property type="term" value="P:signal transduction"/>
    <property type="evidence" value="ECO:0007669"/>
    <property type="project" value="InterPro"/>
</dbReference>
<gene>
    <name evidence="3" type="ORF">BLE401_04975</name>
</gene>
<dbReference type="Gene3D" id="3.30.450.20">
    <property type="entry name" value="PAS domain"/>
    <property type="match status" value="1"/>
</dbReference>
<feature type="domain" description="HAMP" evidence="2">
    <location>
        <begin position="340"/>
        <end position="394"/>
    </location>
</feature>
<evidence type="ECO:0000259" key="2">
    <source>
        <dbReference type="PROSITE" id="PS50885"/>
    </source>
</evidence>
<feature type="transmembrane region" description="Helical" evidence="1">
    <location>
        <begin position="12"/>
        <end position="30"/>
    </location>
</feature>
<proteinExistence type="predicted"/>
<organism evidence="3 4">
    <name type="scientific">Beggiatoa leptomitoformis</name>
    <dbReference type="NCBI Taxonomy" id="288004"/>
    <lineage>
        <taxon>Bacteria</taxon>
        <taxon>Pseudomonadati</taxon>
        <taxon>Pseudomonadota</taxon>
        <taxon>Gammaproteobacteria</taxon>
        <taxon>Thiotrichales</taxon>
        <taxon>Thiotrichaceae</taxon>
        <taxon>Beggiatoa</taxon>
    </lineage>
</organism>
<dbReference type="InterPro" id="IPR029016">
    <property type="entry name" value="GAF-like_dom_sf"/>
</dbReference>
<keyword evidence="4" id="KW-1185">Reference proteome</keyword>
<dbReference type="SMART" id="SM00304">
    <property type="entry name" value="HAMP"/>
    <property type="match status" value="1"/>
</dbReference>
<dbReference type="InterPro" id="IPR003660">
    <property type="entry name" value="HAMP_dom"/>
</dbReference>
<dbReference type="SMART" id="SM00065">
    <property type="entry name" value="GAF"/>
    <property type="match status" value="1"/>
</dbReference>
<keyword evidence="1" id="KW-0472">Membrane</keyword>
<dbReference type="GO" id="GO:0016020">
    <property type="term" value="C:membrane"/>
    <property type="evidence" value="ECO:0007669"/>
    <property type="project" value="InterPro"/>
</dbReference>
<protein>
    <submittedName>
        <fullName evidence="3">GAF domain-containing protein</fullName>
    </submittedName>
</protein>
<dbReference type="CDD" id="cd12913">
    <property type="entry name" value="PDC1_MCP_like"/>
    <property type="match status" value="1"/>
</dbReference>
<dbReference type="OrthoDB" id="6433966at2"/>
<keyword evidence="1" id="KW-0812">Transmembrane</keyword>